<evidence type="ECO:0000313" key="8">
    <source>
        <dbReference type="EMBL" id="EME32434.1"/>
    </source>
</evidence>
<evidence type="ECO:0000256" key="6">
    <source>
        <dbReference type="SAM" id="MobiDB-lite"/>
    </source>
</evidence>
<dbReference type="Proteomes" id="UP000030680">
    <property type="component" value="Unassembled WGS sequence"/>
</dbReference>
<dbReference type="EMBL" id="KB454486">
    <property type="protein sequence ID" value="EME32434.1"/>
    <property type="molecule type" value="Genomic_DNA"/>
</dbReference>
<dbReference type="RefSeq" id="XP_005708954.1">
    <property type="nucleotide sequence ID" value="XM_005708897.1"/>
</dbReference>
<keyword evidence="9" id="KW-1185">Reference proteome</keyword>
<dbReference type="STRING" id="130081.M2Y9A5"/>
<dbReference type="eggNOG" id="KOG0110">
    <property type="taxonomic scope" value="Eukaryota"/>
</dbReference>
<dbReference type="GO" id="GO:0005730">
    <property type="term" value="C:nucleolus"/>
    <property type="evidence" value="ECO:0007669"/>
    <property type="project" value="TreeGrafter"/>
</dbReference>
<dbReference type="PANTHER" id="PTHR48039">
    <property type="entry name" value="RNA-BINDING MOTIF PROTEIN 14B"/>
    <property type="match status" value="1"/>
</dbReference>
<dbReference type="InterPro" id="IPR035979">
    <property type="entry name" value="RBD_domain_sf"/>
</dbReference>
<dbReference type="CDD" id="cd00590">
    <property type="entry name" value="RRM_SF"/>
    <property type="match status" value="1"/>
</dbReference>
<dbReference type="Gene3D" id="3.30.70.330">
    <property type="match status" value="1"/>
</dbReference>
<dbReference type="KEGG" id="gsl:Gasu_05190"/>
<dbReference type="InterPro" id="IPR012677">
    <property type="entry name" value="Nucleotide-bd_a/b_plait_sf"/>
</dbReference>
<comment type="subcellular location">
    <subcellularLocation>
        <location evidence="1">Nucleus</location>
    </subcellularLocation>
</comment>
<dbReference type="PANTHER" id="PTHR48039:SF5">
    <property type="entry name" value="RNA-BINDING PROTEIN 28"/>
    <property type="match status" value="1"/>
</dbReference>
<dbReference type="PROSITE" id="PS50102">
    <property type="entry name" value="RRM"/>
    <property type="match status" value="1"/>
</dbReference>
<dbReference type="InterPro" id="IPR011723">
    <property type="entry name" value="Znf/thioredoxin_put"/>
</dbReference>
<feature type="domain" description="RRM" evidence="7">
    <location>
        <begin position="202"/>
        <end position="278"/>
    </location>
</feature>
<evidence type="ECO:0000259" key="7">
    <source>
        <dbReference type="PROSITE" id="PS50102"/>
    </source>
</evidence>
<sequence length="347" mass="39994">MSCYHHYWSSIHLHRHLPATCFVDSWSFSHKKTKESIFRRKQKFLGVGFYNLFYSRVCHWKNGLVHTGRKENNFPGILYNNSQHYRKTNMMTETFIQCPECGTIYSVQVEELESQRAVRCGDCLHEWLATEDDLLEIDPVYVNSLLLEREEQIKENGSFGKWQVEKDSKVLSSLQDADSTEALQGEDLKKKAAQSRKREGEKVLFVGNLSYKASEKDLFRVFSSCGQVFDVRIPRNHSKVHRGFAFIRMNLTGASTALQSLQGANIVGRPIVLSESITQEKTSQQEEENEESNHERTETSLDDEVLEEDWDTDFGPDEQLLGQEAYSNGLRFYLRGSTPRKSPNGKN</sequence>
<keyword evidence="3 5" id="KW-0694">RNA-binding</keyword>
<dbReference type="AlphaFoldDB" id="M2Y9A5"/>
<dbReference type="GeneID" id="17091016"/>
<dbReference type="SMART" id="SM00360">
    <property type="entry name" value="RRM"/>
    <property type="match status" value="1"/>
</dbReference>
<proteinExistence type="predicted"/>
<accession>M2Y9A5</accession>
<keyword evidence="2" id="KW-0677">Repeat</keyword>
<dbReference type="Gramene" id="EME32434">
    <property type="protein sequence ID" value="EME32434"/>
    <property type="gene ID" value="Gasu_05190"/>
</dbReference>
<gene>
    <name evidence="8" type="ORF">Gasu_05190</name>
</gene>
<evidence type="ECO:0000256" key="2">
    <source>
        <dbReference type="ARBA" id="ARBA00022737"/>
    </source>
</evidence>
<dbReference type="NCBIfam" id="TIGR02098">
    <property type="entry name" value="MJ0042_CXXC"/>
    <property type="match status" value="1"/>
</dbReference>
<name>M2Y9A5_GALSU</name>
<dbReference type="Pfam" id="PF00076">
    <property type="entry name" value="RRM_1"/>
    <property type="match status" value="1"/>
</dbReference>
<organism evidence="8 9">
    <name type="scientific">Galdieria sulphuraria</name>
    <name type="common">Red alga</name>
    <dbReference type="NCBI Taxonomy" id="130081"/>
    <lineage>
        <taxon>Eukaryota</taxon>
        <taxon>Rhodophyta</taxon>
        <taxon>Bangiophyceae</taxon>
        <taxon>Galdieriales</taxon>
        <taxon>Galdieriaceae</taxon>
        <taxon>Galdieria</taxon>
    </lineage>
</organism>
<dbReference type="SUPFAM" id="SSF54928">
    <property type="entry name" value="RNA-binding domain, RBD"/>
    <property type="match status" value="1"/>
</dbReference>
<reference evidence="9" key="1">
    <citation type="journal article" date="2013" name="Science">
        <title>Gene transfer from bacteria and archaea facilitated evolution of an extremophilic eukaryote.</title>
        <authorList>
            <person name="Schonknecht G."/>
            <person name="Chen W.H."/>
            <person name="Ternes C.M."/>
            <person name="Barbier G.G."/>
            <person name="Shrestha R.P."/>
            <person name="Stanke M."/>
            <person name="Brautigam A."/>
            <person name="Baker B.J."/>
            <person name="Banfield J.F."/>
            <person name="Garavito R.M."/>
            <person name="Carr K."/>
            <person name="Wilkerson C."/>
            <person name="Rensing S.A."/>
            <person name="Gagneul D."/>
            <person name="Dickenson N.E."/>
            <person name="Oesterhelt C."/>
            <person name="Lercher M.J."/>
            <person name="Weber A.P."/>
        </authorList>
    </citation>
    <scope>NUCLEOTIDE SEQUENCE [LARGE SCALE GENOMIC DNA]</scope>
    <source>
        <strain evidence="9">074W</strain>
    </source>
</reference>
<feature type="compositionally biased region" description="Acidic residues" evidence="6">
    <location>
        <begin position="300"/>
        <end position="316"/>
    </location>
</feature>
<evidence type="ECO:0000256" key="5">
    <source>
        <dbReference type="PROSITE-ProRule" id="PRU00176"/>
    </source>
</evidence>
<dbReference type="GO" id="GO:0003729">
    <property type="term" value="F:mRNA binding"/>
    <property type="evidence" value="ECO:0007669"/>
    <property type="project" value="TreeGrafter"/>
</dbReference>
<evidence type="ECO:0000313" key="9">
    <source>
        <dbReference type="Proteomes" id="UP000030680"/>
    </source>
</evidence>
<dbReference type="OrthoDB" id="4820at2759"/>
<dbReference type="InterPro" id="IPR000504">
    <property type="entry name" value="RRM_dom"/>
</dbReference>
<evidence type="ECO:0000256" key="1">
    <source>
        <dbReference type="ARBA" id="ARBA00004123"/>
    </source>
</evidence>
<protein>
    <submittedName>
        <fullName evidence="8">RNA recognition motif (RRM)-containing protein</fullName>
    </submittedName>
</protein>
<dbReference type="InterPro" id="IPR051945">
    <property type="entry name" value="RRM_MRD1_RNA_proc_ribogen"/>
</dbReference>
<feature type="region of interest" description="Disordered" evidence="6">
    <location>
        <begin position="277"/>
        <end position="319"/>
    </location>
</feature>
<evidence type="ECO:0000256" key="3">
    <source>
        <dbReference type="ARBA" id="ARBA00022884"/>
    </source>
</evidence>
<evidence type="ECO:0000256" key="4">
    <source>
        <dbReference type="ARBA" id="ARBA00023242"/>
    </source>
</evidence>
<keyword evidence="4" id="KW-0539">Nucleus</keyword>